<accession>A0A8H7KLY5</accession>
<proteinExistence type="predicted"/>
<evidence type="ECO:0000313" key="2">
    <source>
        <dbReference type="Proteomes" id="UP000629468"/>
    </source>
</evidence>
<reference evidence="1 2" key="1">
    <citation type="journal article" name="Sci. Rep.">
        <title>Telomere-to-telomere assembled and centromere annotated genomes of the two main subspecies of the button mushroom Agaricus bisporus reveal especially polymorphic chromosome ends.</title>
        <authorList>
            <person name="Sonnenberg A.S.M."/>
            <person name="Sedaghat-Telgerd N."/>
            <person name="Lavrijssen B."/>
            <person name="Ohm R.A."/>
            <person name="Hendrickx P.M."/>
            <person name="Scholtmeijer K."/>
            <person name="Baars J.J.P."/>
            <person name="van Peer A."/>
        </authorList>
    </citation>
    <scope>NUCLEOTIDE SEQUENCE [LARGE SCALE GENOMIC DNA]</scope>
    <source>
        <strain evidence="1 2">H119_p4</strain>
    </source>
</reference>
<dbReference type="AlphaFoldDB" id="A0A8H7KLY5"/>
<evidence type="ECO:0008006" key="3">
    <source>
        <dbReference type="Google" id="ProtNLM"/>
    </source>
</evidence>
<organism evidence="1 2">
    <name type="scientific">Agaricus bisporus var. burnettii</name>
    <dbReference type="NCBI Taxonomy" id="192524"/>
    <lineage>
        <taxon>Eukaryota</taxon>
        <taxon>Fungi</taxon>
        <taxon>Dikarya</taxon>
        <taxon>Basidiomycota</taxon>
        <taxon>Agaricomycotina</taxon>
        <taxon>Agaricomycetes</taxon>
        <taxon>Agaricomycetidae</taxon>
        <taxon>Agaricales</taxon>
        <taxon>Agaricineae</taxon>
        <taxon>Agaricaceae</taxon>
        <taxon>Agaricus</taxon>
    </lineage>
</organism>
<dbReference type="EMBL" id="JABXXO010000001">
    <property type="protein sequence ID" value="KAF7784944.1"/>
    <property type="molecule type" value="Genomic_DNA"/>
</dbReference>
<sequence length="334" mass="37870">MACLPVELLDEIFSLAIAQGAISPNEASYICRRWRTFQKLLFKSVKLDPFDENILDLDEHSHLILYIEELRVVPRPGSSTRSDFYDISPYFANFLRNLHNLSSMIFCDSRIQWTDVSRKSIDAFLTVFRRDAFRSLEVSVHKPLPSWMLLQGLQLTIHHIGRIIPPPEFEKPVPNFQSSLTHLVLLGNAVQRTAEFCLQQRNLAKILLRKLTHLVLEYAETHVIFAPPMAPFVENLLIFSGSQLEALEIRVSSPCKKSISLVPSPLVITRFGRCNSSHSGASTGEPQIIATSQHPFHGVFCQQQYPGICDGLSKVFPSWFTIPITPGIIFLESR</sequence>
<comment type="caution">
    <text evidence="1">The sequence shown here is derived from an EMBL/GenBank/DDBJ whole genome shotgun (WGS) entry which is preliminary data.</text>
</comment>
<name>A0A8H7KLY5_AGABI</name>
<dbReference type="Proteomes" id="UP000629468">
    <property type="component" value="Unassembled WGS sequence"/>
</dbReference>
<gene>
    <name evidence="1" type="ORF">Agabi119p4_1109</name>
</gene>
<protein>
    <recommendedName>
        <fullName evidence="3">F-box domain-containing protein</fullName>
    </recommendedName>
</protein>
<evidence type="ECO:0000313" key="1">
    <source>
        <dbReference type="EMBL" id="KAF7784944.1"/>
    </source>
</evidence>